<organism evidence="2 3">
    <name type="scientific">Rousettus aegyptiacus</name>
    <name type="common">Egyptian fruit bat</name>
    <name type="synonym">Pteropus aegyptiacus</name>
    <dbReference type="NCBI Taxonomy" id="9407"/>
    <lineage>
        <taxon>Eukaryota</taxon>
        <taxon>Metazoa</taxon>
        <taxon>Chordata</taxon>
        <taxon>Craniata</taxon>
        <taxon>Vertebrata</taxon>
        <taxon>Euteleostomi</taxon>
        <taxon>Mammalia</taxon>
        <taxon>Eutheria</taxon>
        <taxon>Laurasiatheria</taxon>
        <taxon>Chiroptera</taxon>
        <taxon>Yinpterochiroptera</taxon>
        <taxon>Pteropodoidea</taxon>
        <taxon>Pteropodidae</taxon>
        <taxon>Rousettinae</taxon>
        <taxon>Rousettus</taxon>
    </lineage>
</organism>
<proteinExistence type="predicted"/>
<dbReference type="Proteomes" id="UP000593571">
    <property type="component" value="Unassembled WGS sequence"/>
</dbReference>
<comment type="caution">
    <text evidence="2">The sequence shown here is derived from an EMBL/GenBank/DDBJ whole genome shotgun (WGS) entry which is preliminary data.</text>
</comment>
<accession>A0A7J8DID1</accession>
<name>A0A7J8DID1_ROUAE</name>
<dbReference type="AlphaFoldDB" id="A0A7J8DID1"/>
<protein>
    <submittedName>
        <fullName evidence="2">Uncharacterized protein</fullName>
    </submittedName>
</protein>
<keyword evidence="3" id="KW-1185">Reference proteome</keyword>
<reference evidence="2 3" key="1">
    <citation type="journal article" date="2020" name="Nature">
        <title>Six reference-quality genomes reveal evolution of bat adaptations.</title>
        <authorList>
            <person name="Jebb D."/>
            <person name="Huang Z."/>
            <person name="Pippel M."/>
            <person name="Hughes G.M."/>
            <person name="Lavrichenko K."/>
            <person name="Devanna P."/>
            <person name="Winkler S."/>
            <person name="Jermiin L.S."/>
            <person name="Skirmuntt E.C."/>
            <person name="Katzourakis A."/>
            <person name="Burkitt-Gray L."/>
            <person name="Ray D.A."/>
            <person name="Sullivan K.A.M."/>
            <person name="Roscito J.G."/>
            <person name="Kirilenko B.M."/>
            <person name="Davalos L.M."/>
            <person name="Corthals A.P."/>
            <person name="Power M.L."/>
            <person name="Jones G."/>
            <person name="Ransome R.D."/>
            <person name="Dechmann D.K.N."/>
            <person name="Locatelli A.G."/>
            <person name="Puechmaille S.J."/>
            <person name="Fedrigo O."/>
            <person name="Jarvis E.D."/>
            <person name="Hiller M."/>
            <person name="Vernes S.C."/>
            <person name="Myers E.W."/>
            <person name="Teeling E.C."/>
        </authorList>
    </citation>
    <scope>NUCLEOTIDE SEQUENCE [LARGE SCALE GENOMIC DNA]</scope>
    <source>
        <strain evidence="2">MRouAeg1</strain>
        <tissue evidence="2">Muscle</tissue>
    </source>
</reference>
<gene>
    <name evidence="2" type="ORF">HJG63_008504</name>
</gene>
<dbReference type="EMBL" id="JACASE010000012">
    <property type="protein sequence ID" value="KAF6422662.1"/>
    <property type="molecule type" value="Genomic_DNA"/>
</dbReference>
<evidence type="ECO:0000313" key="3">
    <source>
        <dbReference type="Proteomes" id="UP000593571"/>
    </source>
</evidence>
<feature type="region of interest" description="Disordered" evidence="1">
    <location>
        <begin position="131"/>
        <end position="152"/>
    </location>
</feature>
<evidence type="ECO:0000313" key="2">
    <source>
        <dbReference type="EMBL" id="KAF6422662.1"/>
    </source>
</evidence>
<sequence length="152" mass="16387">MLRLPNNHKLTLIKRETGLFENVVMREFPPTGKLGSGGGGAPAFLLASSHPEEGRNEQYPARGRGLRGHTLPAGLVLPRPTRAPCARGLWGLPLDARFGEDAQGARKGGSSPRFLRITRIQYCLEPGGLGNSESLQVPDTASTSERFSCSEH</sequence>
<evidence type="ECO:0000256" key="1">
    <source>
        <dbReference type="SAM" id="MobiDB-lite"/>
    </source>
</evidence>